<dbReference type="Gene3D" id="3.90.1580.10">
    <property type="entry name" value="paralog of FGE (formylglycine-generating enzyme)"/>
    <property type="match status" value="1"/>
</dbReference>
<dbReference type="EMBL" id="JAGQDD010000009">
    <property type="protein sequence ID" value="MBQ0931517.1"/>
    <property type="molecule type" value="Genomic_DNA"/>
</dbReference>
<dbReference type="PANTHER" id="PTHR23150:SF36">
    <property type="entry name" value="HERCYNINE OXYGENASE"/>
    <property type="match status" value="1"/>
</dbReference>
<evidence type="ECO:0000259" key="1">
    <source>
        <dbReference type="Pfam" id="PF03781"/>
    </source>
</evidence>
<organism evidence="2 3">
    <name type="scientific">Ideonella alba</name>
    <dbReference type="NCBI Taxonomy" id="2824118"/>
    <lineage>
        <taxon>Bacteria</taxon>
        <taxon>Pseudomonadati</taxon>
        <taxon>Pseudomonadota</taxon>
        <taxon>Betaproteobacteria</taxon>
        <taxon>Burkholderiales</taxon>
        <taxon>Sphaerotilaceae</taxon>
        <taxon>Ideonella</taxon>
    </lineage>
</organism>
<dbReference type="InterPro" id="IPR042095">
    <property type="entry name" value="SUMF_sf"/>
</dbReference>
<accession>A0A941BFY1</accession>
<dbReference type="InterPro" id="IPR051043">
    <property type="entry name" value="Sulfatase_Mod_Factor_Kinase"/>
</dbReference>
<feature type="domain" description="Sulfatase-modifying factor enzyme-like" evidence="1">
    <location>
        <begin position="194"/>
        <end position="329"/>
    </location>
</feature>
<dbReference type="InterPro" id="IPR005532">
    <property type="entry name" value="SUMF_dom"/>
</dbReference>
<name>A0A941BFY1_9BURK</name>
<sequence length="405" mass="44486">MSLDDPLLTATGDGRALAAALTEARGHWLPLVAPLRALLGEAMDLRYLPELTPPRWQIAHGAWLEDWWVGRNPQRRQGLAASAGAPRGRAATAREDAALDPRRVSHAGRWHAEVPTLARALAVSQQCRQRSLALLATESRGAPSAALASWRLLLWHEDHERATWLGLAQALGAWPDSALPEMPTLRSDDTPRTLPAGTHRLGAPDGAWLAPDEFAARELTLPACTIDPQPVSWARYLPFIEAGGYDDPQWWSPEGWAWRQRHSAGRPRHLGRDEDDGGWRLARFGRWLPLDPATPAMHLSRHEAQAWCRWAGRRLPTADEWEAAARAGLLSWGQVLEWTADTLPGDQPVADWAASSAHARAGRAGDALLCGASFAEPPRLHRPWRRLPAAPQDGSGFCGFRSALS</sequence>
<reference evidence="2 3" key="1">
    <citation type="submission" date="2021-04" db="EMBL/GenBank/DDBJ databases">
        <title>The genome sequence of Ideonella sp. 3Y2.</title>
        <authorList>
            <person name="Liu Y."/>
        </authorList>
    </citation>
    <scope>NUCLEOTIDE SEQUENCE [LARGE SCALE GENOMIC DNA]</scope>
    <source>
        <strain evidence="2 3">3Y2</strain>
    </source>
</reference>
<dbReference type="PANTHER" id="PTHR23150">
    <property type="entry name" value="SULFATASE MODIFYING FACTOR 1, 2"/>
    <property type="match status" value="1"/>
</dbReference>
<keyword evidence="3" id="KW-1185">Reference proteome</keyword>
<comment type="caution">
    <text evidence="2">The sequence shown here is derived from an EMBL/GenBank/DDBJ whole genome shotgun (WGS) entry which is preliminary data.</text>
</comment>
<dbReference type="InterPro" id="IPR016187">
    <property type="entry name" value="CTDL_fold"/>
</dbReference>
<dbReference type="SUPFAM" id="SSF56436">
    <property type="entry name" value="C-type lectin-like"/>
    <property type="match status" value="1"/>
</dbReference>
<dbReference type="Proteomes" id="UP000676246">
    <property type="component" value="Unassembled WGS sequence"/>
</dbReference>
<evidence type="ECO:0000313" key="2">
    <source>
        <dbReference type="EMBL" id="MBQ0931517.1"/>
    </source>
</evidence>
<dbReference type="AlphaFoldDB" id="A0A941BFY1"/>
<protein>
    <submittedName>
        <fullName evidence="2">SUMF1/EgtB/PvdO family nonheme iron enzyme</fullName>
    </submittedName>
</protein>
<dbReference type="RefSeq" id="WP_210854499.1">
    <property type="nucleotide sequence ID" value="NZ_JAGQDD010000009.1"/>
</dbReference>
<dbReference type="Pfam" id="PF03781">
    <property type="entry name" value="FGE-sulfatase"/>
    <property type="match status" value="1"/>
</dbReference>
<proteinExistence type="predicted"/>
<gene>
    <name evidence="2" type="ORF">KAK03_13570</name>
</gene>
<evidence type="ECO:0000313" key="3">
    <source>
        <dbReference type="Proteomes" id="UP000676246"/>
    </source>
</evidence>